<evidence type="ECO:0000256" key="4">
    <source>
        <dbReference type="ARBA" id="ARBA00023125"/>
    </source>
</evidence>
<dbReference type="FunFam" id="3.30.730.10:FF:000001">
    <property type="entry name" value="Ethylene-responsive transcription factor 2"/>
    <property type="match status" value="1"/>
</dbReference>
<comment type="caution">
    <text evidence="9">The sequence shown here is derived from an EMBL/GenBank/DDBJ whole genome shotgun (WGS) entry which is preliminary data.</text>
</comment>
<dbReference type="PRINTS" id="PR00367">
    <property type="entry name" value="ETHRSPELEMNT"/>
</dbReference>
<feature type="region of interest" description="Disordered" evidence="7">
    <location>
        <begin position="234"/>
        <end position="253"/>
    </location>
</feature>
<proteinExistence type="predicted"/>
<evidence type="ECO:0000256" key="6">
    <source>
        <dbReference type="ARBA" id="ARBA00023242"/>
    </source>
</evidence>
<dbReference type="InterPro" id="IPR036955">
    <property type="entry name" value="AP2/ERF_dom_sf"/>
</dbReference>
<keyword evidence="4" id="KW-0238">DNA-binding</keyword>
<dbReference type="SMART" id="SM00380">
    <property type="entry name" value="AP2"/>
    <property type="match status" value="1"/>
</dbReference>
<accession>A0ABD1L3K7</accession>
<dbReference type="EMBL" id="JBGMDY010000011">
    <property type="protein sequence ID" value="KAL2318094.1"/>
    <property type="molecule type" value="Genomic_DNA"/>
</dbReference>
<comment type="subcellular location">
    <subcellularLocation>
        <location evidence="1">Nucleus</location>
    </subcellularLocation>
</comment>
<keyword evidence="2" id="KW-0936">Ethylene signaling pathway</keyword>
<protein>
    <recommendedName>
        <fullName evidence="8">AP2/ERF domain-containing protein</fullName>
    </recommendedName>
</protein>
<dbReference type="Proteomes" id="UP001603857">
    <property type="component" value="Unassembled WGS sequence"/>
</dbReference>
<feature type="region of interest" description="Disordered" evidence="7">
    <location>
        <begin position="396"/>
        <end position="426"/>
    </location>
</feature>
<dbReference type="PANTHER" id="PTHR31677">
    <property type="entry name" value="AP2 DOMAIN CLASS TRANSCRIPTION FACTOR"/>
    <property type="match status" value="1"/>
</dbReference>
<evidence type="ECO:0000256" key="1">
    <source>
        <dbReference type="ARBA" id="ARBA00004123"/>
    </source>
</evidence>
<dbReference type="CDD" id="cd00018">
    <property type="entry name" value="AP2"/>
    <property type="match status" value="1"/>
</dbReference>
<dbReference type="PANTHER" id="PTHR31677:SF245">
    <property type="entry name" value="ETHYLENE-RESPONSIVE TRANSCRIPTION FACTOR ESR1"/>
    <property type="match status" value="1"/>
</dbReference>
<feature type="region of interest" description="Disordered" evidence="7">
    <location>
        <begin position="1"/>
        <end position="30"/>
    </location>
</feature>
<evidence type="ECO:0000256" key="2">
    <source>
        <dbReference type="ARBA" id="ARBA00022745"/>
    </source>
</evidence>
<keyword evidence="10" id="KW-1185">Reference proteome</keyword>
<gene>
    <name evidence="9" type="ORF">Fmac_031970</name>
</gene>
<dbReference type="GO" id="GO:0005634">
    <property type="term" value="C:nucleus"/>
    <property type="evidence" value="ECO:0007669"/>
    <property type="project" value="UniProtKB-SubCell"/>
</dbReference>
<reference evidence="9 10" key="1">
    <citation type="submission" date="2024-08" db="EMBL/GenBank/DDBJ databases">
        <title>Insights into the chromosomal genome structure of Flemingia macrophylla.</title>
        <authorList>
            <person name="Ding Y."/>
            <person name="Zhao Y."/>
            <person name="Bi W."/>
            <person name="Wu M."/>
            <person name="Zhao G."/>
            <person name="Gong Y."/>
            <person name="Li W."/>
            <person name="Zhang P."/>
        </authorList>
    </citation>
    <scope>NUCLEOTIDE SEQUENCE [LARGE SCALE GENOMIC DNA]</scope>
    <source>
        <strain evidence="9">DYQJB</strain>
        <tissue evidence="9">Leaf</tissue>
    </source>
</reference>
<sequence>MEPDAAVSGHRYHQKSAAKRPLSDANPSVPALRYRGVRRRPWGRYAAEIRDPQSKERRWLGTFDTAEEAACAYDCAARAMRGAKARTNFVYPDAADPHLFQPYNKPCHVSRFAPNHSFGGVEFSSSSSSSSSITHNPNASSLNKLLFCDFLNPSHHFHNATISSGSYLNSSLSSPTCNYAINNAGNFGVFSLNENVTETPETIDEDLGFFPRESSASGLLEEIVHKFLPKTKPKNRETSLEHETLSVTDPLPQPMYDHVDVSASRGYGDANMSFPKLEGFGNGNGNGVSYDSPMQQFDTLHGFNVNPMHGVSIERDSNNQFMMNHFPAGCSNMEDILQIMIASALTLELVKTSWSGLSNAALRCRFLLVKLRIDRKRKGKVPARQNERELEMKRKNAESTVMPPCVAQSSDDQNRMLVGGGGRMLD</sequence>
<evidence type="ECO:0000256" key="7">
    <source>
        <dbReference type="SAM" id="MobiDB-lite"/>
    </source>
</evidence>
<keyword evidence="5" id="KW-0804">Transcription</keyword>
<dbReference type="GO" id="GO:0003677">
    <property type="term" value="F:DNA binding"/>
    <property type="evidence" value="ECO:0007669"/>
    <property type="project" value="UniProtKB-KW"/>
</dbReference>
<dbReference type="Pfam" id="PF00847">
    <property type="entry name" value="AP2"/>
    <property type="match status" value="1"/>
</dbReference>
<dbReference type="GO" id="GO:0009873">
    <property type="term" value="P:ethylene-activated signaling pathway"/>
    <property type="evidence" value="ECO:0007669"/>
    <property type="project" value="UniProtKB-KW"/>
</dbReference>
<organism evidence="9 10">
    <name type="scientific">Flemingia macrophylla</name>
    <dbReference type="NCBI Taxonomy" id="520843"/>
    <lineage>
        <taxon>Eukaryota</taxon>
        <taxon>Viridiplantae</taxon>
        <taxon>Streptophyta</taxon>
        <taxon>Embryophyta</taxon>
        <taxon>Tracheophyta</taxon>
        <taxon>Spermatophyta</taxon>
        <taxon>Magnoliopsida</taxon>
        <taxon>eudicotyledons</taxon>
        <taxon>Gunneridae</taxon>
        <taxon>Pentapetalae</taxon>
        <taxon>rosids</taxon>
        <taxon>fabids</taxon>
        <taxon>Fabales</taxon>
        <taxon>Fabaceae</taxon>
        <taxon>Papilionoideae</taxon>
        <taxon>50 kb inversion clade</taxon>
        <taxon>NPAAA clade</taxon>
        <taxon>indigoferoid/millettioid clade</taxon>
        <taxon>Phaseoleae</taxon>
        <taxon>Flemingia</taxon>
    </lineage>
</organism>
<evidence type="ECO:0000256" key="5">
    <source>
        <dbReference type="ARBA" id="ARBA00023163"/>
    </source>
</evidence>
<keyword evidence="6" id="KW-0539">Nucleus</keyword>
<keyword evidence="3" id="KW-0805">Transcription regulation</keyword>
<dbReference type="AlphaFoldDB" id="A0ABD1L3K7"/>
<feature type="domain" description="AP2/ERF" evidence="8">
    <location>
        <begin position="33"/>
        <end position="90"/>
    </location>
</feature>
<dbReference type="InterPro" id="IPR001471">
    <property type="entry name" value="AP2/ERF_dom"/>
</dbReference>
<name>A0ABD1L3K7_9FABA</name>
<evidence type="ECO:0000259" key="8">
    <source>
        <dbReference type="PROSITE" id="PS51032"/>
    </source>
</evidence>
<dbReference type="Gene3D" id="3.30.730.10">
    <property type="entry name" value="AP2/ERF domain"/>
    <property type="match status" value="1"/>
</dbReference>
<dbReference type="SUPFAM" id="SSF54171">
    <property type="entry name" value="DNA-binding domain"/>
    <property type="match status" value="1"/>
</dbReference>
<evidence type="ECO:0000313" key="9">
    <source>
        <dbReference type="EMBL" id="KAL2318094.1"/>
    </source>
</evidence>
<evidence type="ECO:0000256" key="3">
    <source>
        <dbReference type="ARBA" id="ARBA00023015"/>
    </source>
</evidence>
<evidence type="ECO:0000313" key="10">
    <source>
        <dbReference type="Proteomes" id="UP001603857"/>
    </source>
</evidence>
<dbReference type="InterPro" id="IPR016177">
    <property type="entry name" value="DNA-bd_dom_sf"/>
</dbReference>
<dbReference type="PROSITE" id="PS51032">
    <property type="entry name" value="AP2_ERF"/>
    <property type="match status" value="1"/>
</dbReference>
<feature type="compositionally biased region" description="Basic and acidic residues" evidence="7">
    <location>
        <begin position="234"/>
        <end position="244"/>
    </location>
</feature>